<evidence type="ECO:0000313" key="1">
    <source>
        <dbReference type="EMBL" id="XBV84251.1"/>
    </source>
</evidence>
<organism evidence="1">
    <name type="scientific">Deinococcus sonorensis KR-87</name>
    <dbReference type="NCBI Taxonomy" id="694439"/>
    <lineage>
        <taxon>Bacteria</taxon>
        <taxon>Thermotogati</taxon>
        <taxon>Deinococcota</taxon>
        <taxon>Deinococci</taxon>
        <taxon>Deinococcales</taxon>
        <taxon>Deinococcaceae</taxon>
        <taxon>Deinococcus</taxon>
    </lineage>
</organism>
<dbReference type="AlphaFoldDB" id="A0AAU7U732"/>
<name>A0AAU7U732_9DEIO</name>
<dbReference type="EMBL" id="CP158298">
    <property type="protein sequence ID" value="XBV84251.1"/>
    <property type="molecule type" value="Genomic_DNA"/>
</dbReference>
<reference evidence="1" key="1">
    <citation type="submission" date="2024-06" db="EMBL/GenBank/DDBJ databases">
        <title>Draft Genome Sequence of Deinococcus sonorensis Type Strain KR-87, a Biofilm Producing Representative of the Genus Deinococcus.</title>
        <authorList>
            <person name="Boren L.S."/>
            <person name="Grosso R.A."/>
            <person name="Hugenberg-Cox A.N."/>
            <person name="Hill J.T.E."/>
            <person name="Albert C.M."/>
            <person name="Tuohy J.M."/>
        </authorList>
    </citation>
    <scope>NUCLEOTIDE SEQUENCE</scope>
    <source>
        <strain evidence="1">KR-87</strain>
        <plasmid evidence="1">pDson03</plasmid>
    </source>
</reference>
<proteinExistence type="predicted"/>
<protein>
    <submittedName>
        <fullName evidence="1">Uncharacterized protein</fullName>
    </submittedName>
</protein>
<dbReference type="RefSeq" id="WP_350242287.1">
    <property type="nucleotide sequence ID" value="NZ_CP158298.1"/>
</dbReference>
<sequence>MYLAELIVSDDVYPLGLFPTAPQARLHCFRHTRGLLKLHWYEVEHEVWIATLTHDRDFLVRHVAERVSA</sequence>
<geneLocation type="plasmid" evidence="1">
    <name>pDson03</name>
</geneLocation>
<dbReference type="KEGG" id="dsc:ABOD76_04115"/>
<gene>
    <name evidence="1" type="ORF">ABOD76_04115</name>
</gene>
<accession>A0AAU7U732</accession>
<keyword evidence="1" id="KW-0614">Plasmid</keyword>